<keyword evidence="6" id="KW-1185">Reference proteome</keyword>
<dbReference type="Pfam" id="PF12833">
    <property type="entry name" value="HTH_18"/>
    <property type="match status" value="1"/>
</dbReference>
<dbReference type="PROSITE" id="PS00041">
    <property type="entry name" value="HTH_ARAC_FAMILY_1"/>
    <property type="match status" value="1"/>
</dbReference>
<gene>
    <name evidence="5" type="ORF">KYD98_15480</name>
</gene>
<accession>A0ABS7AS45</accession>
<evidence type="ECO:0000313" key="6">
    <source>
        <dbReference type="Proteomes" id="UP001519921"/>
    </source>
</evidence>
<dbReference type="InterPro" id="IPR020449">
    <property type="entry name" value="Tscrpt_reg_AraC-type_HTH"/>
</dbReference>
<keyword evidence="3" id="KW-0804">Transcription</keyword>
<feature type="domain" description="HTH araC/xylS-type" evidence="4">
    <location>
        <begin position="193"/>
        <end position="291"/>
    </location>
</feature>
<sequence>MKTNTLKENAIHGDAMFPLKIYRNTDFEGNYSLPYHWHEEVEIIYVEQGEITFNIDMKPITLSANQCLFINSHTLHSANALNNIPSVHHAIVFDMNILSSSLYDYCQNKYIDPLLNNTLSFPTLIDNSFTCNQKILSEIKELINIYYTKFDGWELGVKASLLKIISLIARENKFIKNIAINSSSNNYKVERVKLVLDYIYKSYKNKIYIDDLAKQANMNTQYFCRFFKSITGKSPILYINHYRIEKAAKLLQTKDFTVMDICFNVGFDNFSYFIKKFKEFKNCTPSQYRKMNLNLIK</sequence>
<dbReference type="CDD" id="cd02208">
    <property type="entry name" value="cupin_RmlC-like"/>
    <property type="match status" value="1"/>
</dbReference>
<dbReference type="RefSeq" id="WP_219780956.1">
    <property type="nucleotide sequence ID" value="NZ_JAHXPT010000015.1"/>
</dbReference>
<evidence type="ECO:0000313" key="5">
    <source>
        <dbReference type="EMBL" id="MBW6411489.1"/>
    </source>
</evidence>
<keyword evidence="2" id="KW-0238">DNA-binding</keyword>
<dbReference type="InterPro" id="IPR037923">
    <property type="entry name" value="HTH-like"/>
</dbReference>
<dbReference type="InterPro" id="IPR014710">
    <property type="entry name" value="RmlC-like_jellyroll"/>
</dbReference>
<keyword evidence="1" id="KW-0805">Transcription regulation</keyword>
<dbReference type="InterPro" id="IPR018062">
    <property type="entry name" value="HTH_AraC-typ_CS"/>
</dbReference>
<dbReference type="PRINTS" id="PR00032">
    <property type="entry name" value="HTHARAC"/>
</dbReference>
<dbReference type="Gene3D" id="2.60.120.10">
    <property type="entry name" value="Jelly Rolls"/>
    <property type="match status" value="1"/>
</dbReference>
<dbReference type="SUPFAM" id="SSF51215">
    <property type="entry name" value="Regulatory protein AraC"/>
    <property type="match status" value="1"/>
</dbReference>
<dbReference type="SMART" id="SM00342">
    <property type="entry name" value="HTH_ARAC"/>
    <property type="match status" value="1"/>
</dbReference>
<dbReference type="SUPFAM" id="SSF46689">
    <property type="entry name" value="Homeodomain-like"/>
    <property type="match status" value="2"/>
</dbReference>
<dbReference type="EMBL" id="JAHXPT010000015">
    <property type="protein sequence ID" value="MBW6411489.1"/>
    <property type="molecule type" value="Genomic_DNA"/>
</dbReference>
<dbReference type="PANTHER" id="PTHR43280:SF34">
    <property type="entry name" value="ARAC-FAMILY TRANSCRIPTIONAL REGULATOR"/>
    <property type="match status" value="1"/>
</dbReference>
<dbReference type="InterPro" id="IPR009057">
    <property type="entry name" value="Homeodomain-like_sf"/>
</dbReference>
<dbReference type="InterPro" id="IPR018060">
    <property type="entry name" value="HTH_AraC"/>
</dbReference>
<dbReference type="InterPro" id="IPR003313">
    <property type="entry name" value="AraC-bd"/>
</dbReference>
<dbReference type="Proteomes" id="UP001519921">
    <property type="component" value="Unassembled WGS sequence"/>
</dbReference>
<comment type="caution">
    <text evidence="5">The sequence shown here is derived from an EMBL/GenBank/DDBJ whole genome shotgun (WGS) entry which is preliminary data.</text>
</comment>
<evidence type="ECO:0000256" key="3">
    <source>
        <dbReference type="ARBA" id="ARBA00023163"/>
    </source>
</evidence>
<dbReference type="PROSITE" id="PS01124">
    <property type="entry name" value="HTH_ARAC_FAMILY_2"/>
    <property type="match status" value="1"/>
</dbReference>
<dbReference type="Pfam" id="PF02311">
    <property type="entry name" value="AraC_binding"/>
    <property type="match status" value="1"/>
</dbReference>
<evidence type="ECO:0000259" key="4">
    <source>
        <dbReference type="PROSITE" id="PS01124"/>
    </source>
</evidence>
<protein>
    <submittedName>
        <fullName evidence="5">AraC family transcriptional regulator</fullName>
    </submittedName>
</protein>
<dbReference type="Gene3D" id="1.10.10.60">
    <property type="entry name" value="Homeodomain-like"/>
    <property type="match status" value="2"/>
</dbReference>
<evidence type="ECO:0000256" key="1">
    <source>
        <dbReference type="ARBA" id="ARBA00023015"/>
    </source>
</evidence>
<organism evidence="5 6">
    <name type="scientific">Clostridium weizhouense</name>
    <dbReference type="NCBI Taxonomy" id="2859781"/>
    <lineage>
        <taxon>Bacteria</taxon>
        <taxon>Bacillati</taxon>
        <taxon>Bacillota</taxon>
        <taxon>Clostridia</taxon>
        <taxon>Eubacteriales</taxon>
        <taxon>Clostridiaceae</taxon>
        <taxon>Clostridium</taxon>
    </lineage>
</organism>
<dbReference type="PANTHER" id="PTHR43280">
    <property type="entry name" value="ARAC-FAMILY TRANSCRIPTIONAL REGULATOR"/>
    <property type="match status" value="1"/>
</dbReference>
<name>A0ABS7AS45_9CLOT</name>
<reference evidence="5 6" key="1">
    <citation type="submission" date="2021-07" db="EMBL/GenBank/DDBJ databases">
        <title>Clostridium weizhouense sp. nov., an anaerobic bacterium isolated from activated sludge of Petroleum wastewater.</title>
        <authorList>
            <person name="Li Q."/>
        </authorList>
    </citation>
    <scope>NUCLEOTIDE SEQUENCE [LARGE SCALE GENOMIC DNA]</scope>
    <source>
        <strain evidence="5 6">YB-6</strain>
    </source>
</reference>
<evidence type="ECO:0000256" key="2">
    <source>
        <dbReference type="ARBA" id="ARBA00023125"/>
    </source>
</evidence>
<proteinExistence type="predicted"/>